<dbReference type="PRINTS" id="PR00344">
    <property type="entry name" value="BCTRLSENSOR"/>
</dbReference>
<dbReference type="Proteomes" id="UP000389128">
    <property type="component" value="Unassembled WGS sequence"/>
</dbReference>
<keyword evidence="6" id="KW-1185">Reference proteome</keyword>
<comment type="catalytic activity">
    <reaction evidence="1">
        <text>ATP + protein L-histidine = ADP + protein N-phospho-L-histidine.</text>
        <dbReference type="EC" id="2.7.13.3"/>
    </reaction>
</comment>
<evidence type="ECO:0000313" key="5">
    <source>
        <dbReference type="EMBL" id="TYC52393.1"/>
    </source>
</evidence>
<organism evidence="5 6">
    <name type="scientific">Zoogloea oleivorans</name>
    <dbReference type="NCBI Taxonomy" id="1552750"/>
    <lineage>
        <taxon>Bacteria</taxon>
        <taxon>Pseudomonadati</taxon>
        <taxon>Pseudomonadota</taxon>
        <taxon>Betaproteobacteria</taxon>
        <taxon>Rhodocyclales</taxon>
        <taxon>Zoogloeaceae</taxon>
        <taxon>Zoogloea</taxon>
    </lineage>
</organism>
<dbReference type="Pfam" id="PF02518">
    <property type="entry name" value="HATPase_c"/>
    <property type="match status" value="1"/>
</dbReference>
<dbReference type="GO" id="GO:0000155">
    <property type="term" value="F:phosphorelay sensor kinase activity"/>
    <property type="evidence" value="ECO:0007669"/>
    <property type="project" value="TreeGrafter"/>
</dbReference>
<dbReference type="OrthoDB" id="9122109at2"/>
<evidence type="ECO:0000313" key="6">
    <source>
        <dbReference type="Proteomes" id="UP000389128"/>
    </source>
</evidence>
<dbReference type="EMBL" id="SDKK01000033">
    <property type="protein sequence ID" value="TYC52393.1"/>
    <property type="molecule type" value="Genomic_DNA"/>
</dbReference>
<dbReference type="EC" id="2.7.13.3" evidence="2"/>
<dbReference type="GO" id="GO:0005524">
    <property type="term" value="F:ATP binding"/>
    <property type="evidence" value="ECO:0007669"/>
    <property type="project" value="UniProtKB-KW"/>
</dbReference>
<dbReference type="InterPro" id="IPR036890">
    <property type="entry name" value="HATPase_C_sf"/>
</dbReference>
<dbReference type="SMART" id="SM00387">
    <property type="entry name" value="HATPase_c"/>
    <property type="match status" value="1"/>
</dbReference>
<protein>
    <recommendedName>
        <fullName evidence="2">histidine kinase</fullName>
        <ecNumber evidence="2">2.7.13.3</ecNumber>
    </recommendedName>
</protein>
<dbReference type="InterPro" id="IPR003594">
    <property type="entry name" value="HATPase_dom"/>
</dbReference>
<evidence type="ECO:0000259" key="4">
    <source>
        <dbReference type="PROSITE" id="PS50109"/>
    </source>
</evidence>
<dbReference type="SUPFAM" id="SSF55874">
    <property type="entry name" value="ATPase domain of HSP90 chaperone/DNA topoisomerase II/histidine kinase"/>
    <property type="match status" value="1"/>
</dbReference>
<comment type="caution">
    <text evidence="5">The sequence shown here is derived from an EMBL/GenBank/DDBJ whole genome shotgun (WGS) entry which is preliminary data.</text>
</comment>
<proteinExistence type="predicted"/>
<gene>
    <name evidence="5" type="ORF">ETQ85_22940</name>
</gene>
<keyword evidence="3" id="KW-0597">Phosphoprotein</keyword>
<dbReference type="PROSITE" id="PS50109">
    <property type="entry name" value="HIS_KIN"/>
    <property type="match status" value="1"/>
</dbReference>
<dbReference type="InterPro" id="IPR004358">
    <property type="entry name" value="Sig_transdc_His_kin-like_C"/>
</dbReference>
<dbReference type="PANTHER" id="PTHR43547">
    <property type="entry name" value="TWO-COMPONENT HISTIDINE KINASE"/>
    <property type="match status" value="1"/>
</dbReference>
<dbReference type="RefSeq" id="WP_148581380.1">
    <property type="nucleotide sequence ID" value="NZ_JAVEUW010000112.1"/>
</dbReference>
<keyword evidence="5" id="KW-0547">Nucleotide-binding</keyword>
<dbReference type="InterPro" id="IPR005467">
    <property type="entry name" value="His_kinase_dom"/>
</dbReference>
<name>A0A6C2CG43_9RHOO</name>
<reference evidence="5 6" key="1">
    <citation type="submission" date="2019-01" db="EMBL/GenBank/DDBJ databases">
        <title>Zoogloea oleivorans genome sequencing and assembly.</title>
        <authorList>
            <person name="Tancsics A."/>
            <person name="Farkas M."/>
            <person name="Kriszt B."/>
            <person name="Maroti G."/>
            <person name="Horvath B."/>
        </authorList>
    </citation>
    <scope>NUCLEOTIDE SEQUENCE [LARGE SCALE GENOMIC DNA]</scope>
    <source>
        <strain evidence="5 6">Buc</strain>
    </source>
</reference>
<sequence length="203" mass="22153">MRFAALAALSIHDVKNRLALMAARAENRGDNETLRDALAAAGELTRLLACYKAETGLLRPDIDAFSPADLVKELVTETRPLSQLDILGDSQLAPQSWFYDESLIRMVLANALHNALRFARQRILVTARESGDWLELCVADDGPGYPPEMLANPARPAPMSEEGVGIGLYLARHVAALHENHGFRGEVSLDNAPGAVFCLKLPR</sequence>
<keyword evidence="5" id="KW-0067">ATP-binding</keyword>
<accession>A0A6C2CG43</accession>
<evidence type="ECO:0000256" key="3">
    <source>
        <dbReference type="ARBA" id="ARBA00022553"/>
    </source>
</evidence>
<evidence type="ECO:0000256" key="1">
    <source>
        <dbReference type="ARBA" id="ARBA00000085"/>
    </source>
</evidence>
<dbReference type="PANTHER" id="PTHR43547:SF2">
    <property type="entry name" value="HYBRID SIGNAL TRANSDUCTION HISTIDINE KINASE C"/>
    <property type="match status" value="1"/>
</dbReference>
<dbReference type="Gene3D" id="3.30.565.10">
    <property type="entry name" value="Histidine kinase-like ATPase, C-terminal domain"/>
    <property type="match status" value="1"/>
</dbReference>
<dbReference type="AlphaFoldDB" id="A0A6C2CG43"/>
<evidence type="ECO:0000256" key="2">
    <source>
        <dbReference type="ARBA" id="ARBA00012438"/>
    </source>
</evidence>
<feature type="domain" description="Histidine kinase" evidence="4">
    <location>
        <begin position="9"/>
        <end position="203"/>
    </location>
</feature>